<sequence>MSSNRTNSLASSGPHTNRRALAKDSHVSVTRGEDSSQQMQKKPTPIIDPGTGRSFSLGSMPPSMRHRIVAQGCQLQYNQRKPLILHAGAGKHSARRLMPEGDPQAPHPARFSDYLQHNPRRPSMLDMDEPQQSVRHRMLEGECRLPYTAQQNQQRPSMLKVGRLQQSVRRQRPARNLRMLSSPGFPDSTRGDQQMVSPSNVDQRERGHAARKAPPAHEGLGMQASSVMPQQKPGIGSYRTSKKGASHTTVAISTAGGGPYTSIPRSSPRWPPVPKGATGSARMVGSSPVQDTRPQALETEAPQRRLATVKQSHTTSRASNLTTKGGEHQTVDALEQQMGWGWGWPFPFRGRRPFGRGGHLGGPTVGATGGLNNAKGGYKFRSILGSIWRKGGKEENEETERKEEDGVREMPRNLSRYRLGQINEVSMLSLEWVGKCNGEGSTITNNVEQERRIERKRGEQNLREDYRAARTRSTSPFLRSPAIPASARLTEHSWLASQIDQWAQSPQQFRKVEVEVPEGVNVEYARYSLQQVGQVMAYGPRTRSPQGNLAQTLHSHNRRDAINHTHCEEPREEGAQRRGASQAMPGFSTMEKWEAEVAQHSRYGVSTPRPSGVREV</sequence>
<name>A0ACB6QTL4_9PLEO</name>
<protein>
    <submittedName>
        <fullName evidence="1">Uncharacterized protein</fullName>
    </submittedName>
</protein>
<dbReference type="EMBL" id="MU003509">
    <property type="protein sequence ID" value="KAF2470216.1"/>
    <property type="molecule type" value="Genomic_DNA"/>
</dbReference>
<comment type="caution">
    <text evidence="1">The sequence shown here is derived from an EMBL/GenBank/DDBJ whole genome shotgun (WGS) entry which is preliminary data.</text>
</comment>
<keyword evidence="2" id="KW-1185">Reference proteome</keyword>
<gene>
    <name evidence="1" type="ORF">BDR25DRAFT_314940</name>
</gene>
<accession>A0ACB6QTL4</accession>
<dbReference type="Proteomes" id="UP000799755">
    <property type="component" value="Unassembled WGS sequence"/>
</dbReference>
<evidence type="ECO:0000313" key="2">
    <source>
        <dbReference type="Proteomes" id="UP000799755"/>
    </source>
</evidence>
<evidence type="ECO:0000313" key="1">
    <source>
        <dbReference type="EMBL" id="KAF2470216.1"/>
    </source>
</evidence>
<reference evidence="1" key="1">
    <citation type="journal article" date="2020" name="Stud. Mycol.">
        <title>101 Dothideomycetes genomes: a test case for predicting lifestyles and emergence of pathogens.</title>
        <authorList>
            <person name="Haridas S."/>
            <person name="Albert R."/>
            <person name="Binder M."/>
            <person name="Bloem J."/>
            <person name="Labutti K."/>
            <person name="Salamov A."/>
            <person name="Andreopoulos B."/>
            <person name="Baker S."/>
            <person name="Barry K."/>
            <person name="Bills G."/>
            <person name="Bluhm B."/>
            <person name="Cannon C."/>
            <person name="Castanera R."/>
            <person name="Culley D."/>
            <person name="Daum C."/>
            <person name="Ezra D."/>
            <person name="Gonzalez J."/>
            <person name="Henrissat B."/>
            <person name="Kuo A."/>
            <person name="Liang C."/>
            <person name="Lipzen A."/>
            <person name="Lutzoni F."/>
            <person name="Magnuson J."/>
            <person name="Mondo S."/>
            <person name="Nolan M."/>
            <person name="Ohm R."/>
            <person name="Pangilinan J."/>
            <person name="Park H.-J."/>
            <person name="Ramirez L."/>
            <person name="Alfaro M."/>
            <person name="Sun H."/>
            <person name="Tritt A."/>
            <person name="Yoshinaga Y."/>
            <person name="Zwiers L.-H."/>
            <person name="Turgeon B."/>
            <person name="Goodwin S."/>
            <person name="Spatafora J."/>
            <person name="Crous P."/>
            <person name="Grigoriev I."/>
        </authorList>
    </citation>
    <scope>NUCLEOTIDE SEQUENCE</scope>
    <source>
        <strain evidence="1">ATCC 200398</strain>
    </source>
</reference>
<proteinExistence type="predicted"/>
<organism evidence="1 2">
    <name type="scientific">Lindgomyces ingoldianus</name>
    <dbReference type="NCBI Taxonomy" id="673940"/>
    <lineage>
        <taxon>Eukaryota</taxon>
        <taxon>Fungi</taxon>
        <taxon>Dikarya</taxon>
        <taxon>Ascomycota</taxon>
        <taxon>Pezizomycotina</taxon>
        <taxon>Dothideomycetes</taxon>
        <taxon>Pleosporomycetidae</taxon>
        <taxon>Pleosporales</taxon>
        <taxon>Lindgomycetaceae</taxon>
        <taxon>Lindgomyces</taxon>
    </lineage>
</organism>